<dbReference type="RefSeq" id="WP_377908849.1">
    <property type="nucleotide sequence ID" value="NZ_JBHSGK010000004.1"/>
</dbReference>
<dbReference type="Pfam" id="PF00664">
    <property type="entry name" value="ABC_membrane"/>
    <property type="match status" value="1"/>
</dbReference>
<evidence type="ECO:0000259" key="8">
    <source>
        <dbReference type="PROSITE" id="PS50893"/>
    </source>
</evidence>
<dbReference type="GO" id="GO:0005524">
    <property type="term" value="F:ATP binding"/>
    <property type="evidence" value="ECO:0007669"/>
    <property type="project" value="UniProtKB-KW"/>
</dbReference>
<keyword evidence="4 10" id="KW-0067">ATP-binding</keyword>
<dbReference type="InterPro" id="IPR039421">
    <property type="entry name" value="Type_1_exporter"/>
</dbReference>
<evidence type="ECO:0000256" key="4">
    <source>
        <dbReference type="ARBA" id="ARBA00022840"/>
    </source>
</evidence>
<feature type="transmembrane region" description="Helical" evidence="7">
    <location>
        <begin position="243"/>
        <end position="265"/>
    </location>
</feature>
<proteinExistence type="predicted"/>
<dbReference type="EMBL" id="JBHSGK010000004">
    <property type="protein sequence ID" value="MFC4736201.1"/>
    <property type="molecule type" value="Genomic_DNA"/>
</dbReference>
<dbReference type="SUPFAM" id="SSF90123">
    <property type="entry name" value="ABC transporter transmembrane region"/>
    <property type="match status" value="1"/>
</dbReference>
<evidence type="ECO:0000313" key="10">
    <source>
        <dbReference type="EMBL" id="MFC4736201.1"/>
    </source>
</evidence>
<dbReference type="CDD" id="cd18551">
    <property type="entry name" value="ABC_6TM_LmrA_like"/>
    <property type="match status" value="1"/>
</dbReference>
<dbReference type="SMART" id="SM00382">
    <property type="entry name" value="AAA"/>
    <property type="match status" value="1"/>
</dbReference>
<name>A0ABV9NVD5_9BACI</name>
<dbReference type="PROSITE" id="PS50929">
    <property type="entry name" value="ABC_TM1F"/>
    <property type="match status" value="1"/>
</dbReference>
<keyword evidence="3" id="KW-0547">Nucleotide-binding</keyword>
<dbReference type="InterPro" id="IPR003439">
    <property type="entry name" value="ABC_transporter-like_ATP-bd"/>
</dbReference>
<evidence type="ECO:0000256" key="5">
    <source>
        <dbReference type="ARBA" id="ARBA00022989"/>
    </source>
</evidence>
<dbReference type="PROSITE" id="PS50893">
    <property type="entry name" value="ABC_TRANSPORTER_2"/>
    <property type="match status" value="1"/>
</dbReference>
<evidence type="ECO:0000256" key="7">
    <source>
        <dbReference type="SAM" id="Phobius"/>
    </source>
</evidence>
<accession>A0ABV9NVD5</accession>
<dbReference type="Pfam" id="PF00005">
    <property type="entry name" value="ABC_tran"/>
    <property type="match status" value="1"/>
</dbReference>
<keyword evidence="2 7" id="KW-0812">Transmembrane</keyword>
<dbReference type="Gene3D" id="3.40.50.300">
    <property type="entry name" value="P-loop containing nucleotide triphosphate hydrolases"/>
    <property type="match status" value="1"/>
</dbReference>
<feature type="domain" description="ABC transmembrane type-1" evidence="9">
    <location>
        <begin position="27"/>
        <end position="306"/>
    </location>
</feature>
<comment type="subcellular location">
    <subcellularLocation>
        <location evidence="1">Cell membrane</location>
        <topology evidence="1">Multi-pass membrane protein</topology>
    </subcellularLocation>
</comment>
<evidence type="ECO:0000256" key="2">
    <source>
        <dbReference type="ARBA" id="ARBA00022692"/>
    </source>
</evidence>
<feature type="transmembrane region" description="Helical" evidence="7">
    <location>
        <begin position="165"/>
        <end position="182"/>
    </location>
</feature>
<feature type="transmembrane region" description="Helical" evidence="7">
    <location>
        <begin position="21"/>
        <end position="43"/>
    </location>
</feature>
<sequence length="580" mass="64651">MPEQKRFTWREFYDLIRMTKPPVWILAAALILSLFETAVGLLIPLFTQQIVDSVTAGGLETGTIVLFLSLFLLQAVGTGVSMYLLTYTGEHIVRELRSRIWRHILRLPVSYFDHVQSGETVSRLINDTGIVKGLITRHLVSAVTGVLSMTGAVMILLWLDWQMTLVMLTAVPVMLFIIIPLGRKMYRISKSLQQEMASYTAVLSTVLSEIRLVKMYTAEKHERQRGESRTKELFRYGLKEAKVLAVLHPLMTLAMMLMLVFIIGFGGVRVAAGALTAGELVAFILYLFMIIVPVSQFSSFFAELQKAAGATERIRGLLDETEEPESAERQPPTVLQPLTMEQVSFSYEQDQVLTDVSFEVPAGSVTAVVGPSGAGKTTLFSLIERFYEPGAGSIRYGTDPVASYPLRLWRRKIGYVSQESPLLAGTVRQNLMYGLSEEPPEYRFWDVLEAANASSFVQELPNKLDTEVGERGIRLSGGQKQRIAIARALLRDPEVLLLDEATASLDSQSEKQVQEALDILMNGRTTIIIAHRFSTIAGADQIIVMENGRVTGRGSHRTLYDSHSLYRKLADHQLSAVSER</sequence>
<dbReference type="InterPro" id="IPR027417">
    <property type="entry name" value="P-loop_NTPase"/>
</dbReference>
<evidence type="ECO:0000256" key="3">
    <source>
        <dbReference type="ARBA" id="ARBA00022741"/>
    </source>
</evidence>
<dbReference type="InterPro" id="IPR011527">
    <property type="entry name" value="ABC1_TM_dom"/>
</dbReference>
<dbReference type="Proteomes" id="UP001595896">
    <property type="component" value="Unassembled WGS sequence"/>
</dbReference>
<gene>
    <name evidence="10" type="ORF">ACFO4L_06325</name>
</gene>
<dbReference type="InterPro" id="IPR036640">
    <property type="entry name" value="ABC1_TM_sf"/>
</dbReference>
<protein>
    <submittedName>
        <fullName evidence="10">ABC transporter ATP-binding protein</fullName>
    </submittedName>
</protein>
<keyword evidence="6 7" id="KW-0472">Membrane</keyword>
<dbReference type="InterPro" id="IPR003593">
    <property type="entry name" value="AAA+_ATPase"/>
</dbReference>
<feature type="domain" description="ABC transporter" evidence="8">
    <location>
        <begin position="338"/>
        <end position="572"/>
    </location>
</feature>
<dbReference type="PANTHER" id="PTHR43394:SF1">
    <property type="entry name" value="ATP-BINDING CASSETTE SUB-FAMILY B MEMBER 10, MITOCHONDRIAL"/>
    <property type="match status" value="1"/>
</dbReference>
<dbReference type="Gene3D" id="1.20.1560.10">
    <property type="entry name" value="ABC transporter type 1, transmembrane domain"/>
    <property type="match status" value="1"/>
</dbReference>
<feature type="transmembrane region" description="Helical" evidence="7">
    <location>
        <begin position="271"/>
        <end position="292"/>
    </location>
</feature>
<dbReference type="PROSITE" id="PS00211">
    <property type="entry name" value="ABC_TRANSPORTER_1"/>
    <property type="match status" value="1"/>
</dbReference>
<dbReference type="PANTHER" id="PTHR43394">
    <property type="entry name" value="ATP-DEPENDENT PERMEASE MDL1, MITOCHONDRIAL"/>
    <property type="match status" value="1"/>
</dbReference>
<dbReference type="InterPro" id="IPR017871">
    <property type="entry name" value="ABC_transporter-like_CS"/>
</dbReference>
<evidence type="ECO:0000259" key="9">
    <source>
        <dbReference type="PROSITE" id="PS50929"/>
    </source>
</evidence>
<dbReference type="SUPFAM" id="SSF52540">
    <property type="entry name" value="P-loop containing nucleoside triphosphate hydrolases"/>
    <property type="match status" value="1"/>
</dbReference>
<reference evidence="11" key="1">
    <citation type="journal article" date="2019" name="Int. J. Syst. Evol. Microbiol.">
        <title>The Global Catalogue of Microorganisms (GCM) 10K type strain sequencing project: providing services to taxonomists for standard genome sequencing and annotation.</title>
        <authorList>
            <consortium name="The Broad Institute Genomics Platform"/>
            <consortium name="The Broad Institute Genome Sequencing Center for Infectious Disease"/>
            <person name="Wu L."/>
            <person name="Ma J."/>
        </authorList>
    </citation>
    <scope>NUCLEOTIDE SEQUENCE [LARGE SCALE GENOMIC DNA]</scope>
    <source>
        <strain evidence="11">JCM 12165</strain>
    </source>
</reference>
<comment type="caution">
    <text evidence="10">The sequence shown here is derived from an EMBL/GenBank/DDBJ whole genome shotgun (WGS) entry which is preliminary data.</text>
</comment>
<organism evidence="10 11">
    <name type="scientific">Bacillus daqingensis</name>
    <dbReference type="NCBI Taxonomy" id="872396"/>
    <lineage>
        <taxon>Bacteria</taxon>
        <taxon>Bacillati</taxon>
        <taxon>Bacillota</taxon>
        <taxon>Bacilli</taxon>
        <taxon>Bacillales</taxon>
        <taxon>Bacillaceae</taxon>
        <taxon>Bacillus</taxon>
    </lineage>
</organism>
<feature type="transmembrane region" description="Helical" evidence="7">
    <location>
        <begin position="139"/>
        <end position="159"/>
    </location>
</feature>
<keyword evidence="11" id="KW-1185">Reference proteome</keyword>
<evidence type="ECO:0000256" key="1">
    <source>
        <dbReference type="ARBA" id="ARBA00004651"/>
    </source>
</evidence>
<keyword evidence="5 7" id="KW-1133">Transmembrane helix</keyword>
<evidence type="ECO:0000313" key="11">
    <source>
        <dbReference type="Proteomes" id="UP001595896"/>
    </source>
</evidence>
<evidence type="ECO:0000256" key="6">
    <source>
        <dbReference type="ARBA" id="ARBA00023136"/>
    </source>
</evidence>
<feature type="transmembrane region" description="Helical" evidence="7">
    <location>
        <begin position="63"/>
        <end position="85"/>
    </location>
</feature>